<keyword evidence="1" id="KW-0732">Signal</keyword>
<evidence type="ECO:0000313" key="3">
    <source>
        <dbReference type="EMBL" id="GCL52452.1"/>
    </source>
</evidence>
<dbReference type="InterPro" id="IPR000421">
    <property type="entry name" value="FA58C"/>
</dbReference>
<name>A0A6H9H1A6_MICAE</name>
<dbReference type="Proteomes" id="UP000435041">
    <property type="component" value="Unassembled WGS sequence"/>
</dbReference>
<dbReference type="RefSeq" id="WP_159294815.1">
    <property type="nucleotide sequence ID" value="NZ_BJCI01000108.1"/>
</dbReference>
<sequence length="214" mass="21803">MKLTIKTLVLSTTTFGLMLGVVQNAQAATIIPTAVMTPNLTSAPGWNANNTINGAGLSGNTHAASTTANAWVSTAAAIQGPPNNSRITFEFGSSQTFLGFDFWNLGGSTVLSGQGIATATIQASNDNGASWTTISTANFTAGGFGSSIAAQQITFAPIVAHRIRLIDLTRQGGGTTGGIGFSEIKFQGTKIPEPSALLALLAFGLAGVSLGKRI</sequence>
<proteinExistence type="predicted"/>
<dbReference type="SUPFAM" id="SSF49785">
    <property type="entry name" value="Galactose-binding domain-like"/>
    <property type="match status" value="1"/>
</dbReference>
<dbReference type="PROSITE" id="PS50022">
    <property type="entry name" value="FA58C_3"/>
    <property type="match status" value="1"/>
</dbReference>
<feature type="domain" description="F5/8 type C" evidence="2">
    <location>
        <begin position="23"/>
        <end position="189"/>
    </location>
</feature>
<dbReference type="EMBL" id="BJCI01000108">
    <property type="protein sequence ID" value="GCL52452.1"/>
    <property type="molecule type" value="Genomic_DNA"/>
</dbReference>
<evidence type="ECO:0000313" key="4">
    <source>
        <dbReference type="Proteomes" id="UP000435041"/>
    </source>
</evidence>
<organism evidence="3 4">
    <name type="scientific">Microcystis aeruginosa NIES-3804</name>
    <dbReference type="NCBI Taxonomy" id="2517783"/>
    <lineage>
        <taxon>Bacteria</taxon>
        <taxon>Bacillati</taxon>
        <taxon>Cyanobacteriota</taxon>
        <taxon>Cyanophyceae</taxon>
        <taxon>Oscillatoriophycideae</taxon>
        <taxon>Chroococcales</taxon>
        <taxon>Microcystaceae</taxon>
        <taxon>Microcystis</taxon>
    </lineage>
</organism>
<dbReference type="AlphaFoldDB" id="A0A6H9H1A6"/>
<protein>
    <recommendedName>
        <fullName evidence="2">F5/8 type C domain-containing protein</fullName>
    </recommendedName>
</protein>
<dbReference type="Gene3D" id="2.60.120.260">
    <property type="entry name" value="Galactose-binding domain-like"/>
    <property type="match status" value="1"/>
</dbReference>
<dbReference type="InterPro" id="IPR008979">
    <property type="entry name" value="Galactose-bd-like_sf"/>
</dbReference>
<feature type="chain" id="PRO_5026356538" description="F5/8 type C domain-containing protein" evidence="1">
    <location>
        <begin position="28"/>
        <end position="214"/>
    </location>
</feature>
<gene>
    <name evidence="3" type="ORF">NIES3804_40420</name>
</gene>
<dbReference type="InterPro" id="IPR013424">
    <property type="entry name" value="Ice-binding_C"/>
</dbReference>
<accession>A0A6H9H1A6</accession>
<evidence type="ECO:0000256" key="1">
    <source>
        <dbReference type="SAM" id="SignalP"/>
    </source>
</evidence>
<comment type="caution">
    <text evidence="3">The sequence shown here is derived from an EMBL/GenBank/DDBJ whole genome shotgun (WGS) entry which is preliminary data.</text>
</comment>
<feature type="signal peptide" evidence="1">
    <location>
        <begin position="1"/>
        <end position="27"/>
    </location>
</feature>
<evidence type="ECO:0000259" key="2">
    <source>
        <dbReference type="PROSITE" id="PS50022"/>
    </source>
</evidence>
<reference evidence="3 4" key="1">
    <citation type="submission" date="2019-02" db="EMBL/GenBank/DDBJ databases">
        <title>Draft genome sequence of Arthrospira platensis NIES-3804.</title>
        <authorList>
            <person name="Yamaguchi H."/>
            <person name="Suzuki S."/>
            <person name="Kawachi M."/>
        </authorList>
    </citation>
    <scope>NUCLEOTIDE SEQUENCE [LARGE SCALE GENOMIC DNA]</scope>
    <source>
        <strain evidence="3 4">NIES-3804</strain>
    </source>
</reference>
<dbReference type="Pfam" id="PF07589">
    <property type="entry name" value="PEP-CTERM"/>
    <property type="match status" value="1"/>
</dbReference>